<name>A0A5C2S445_9APHY</name>
<reference evidence="2" key="1">
    <citation type="journal article" date="2018" name="Genome Biol. Evol.">
        <title>Genomics and development of Lentinus tigrinus, a white-rot wood-decaying mushroom with dimorphic fruiting bodies.</title>
        <authorList>
            <person name="Wu B."/>
            <person name="Xu Z."/>
            <person name="Knudson A."/>
            <person name="Carlson A."/>
            <person name="Chen N."/>
            <person name="Kovaka S."/>
            <person name="LaButti K."/>
            <person name="Lipzen A."/>
            <person name="Pennachio C."/>
            <person name="Riley R."/>
            <person name="Schakwitz W."/>
            <person name="Umezawa K."/>
            <person name="Ohm R.A."/>
            <person name="Grigoriev I.V."/>
            <person name="Nagy L.G."/>
            <person name="Gibbons J."/>
            <person name="Hibbett D."/>
        </authorList>
    </citation>
    <scope>NUCLEOTIDE SEQUENCE [LARGE SCALE GENOMIC DNA]</scope>
    <source>
        <strain evidence="2">ALCF2SS1-6</strain>
    </source>
</reference>
<gene>
    <name evidence="2" type="ORF">L227DRAFT_613051</name>
</gene>
<keyword evidence="3" id="KW-1185">Reference proteome</keyword>
<evidence type="ECO:0000313" key="3">
    <source>
        <dbReference type="Proteomes" id="UP000313359"/>
    </source>
</evidence>
<dbReference type="EMBL" id="ML122276">
    <property type="protein sequence ID" value="RPD58301.1"/>
    <property type="molecule type" value="Genomic_DNA"/>
</dbReference>
<proteinExistence type="predicted"/>
<evidence type="ECO:0000313" key="2">
    <source>
        <dbReference type="EMBL" id="RPD58301.1"/>
    </source>
</evidence>
<protein>
    <submittedName>
        <fullName evidence="2">Uncharacterized protein</fullName>
    </submittedName>
</protein>
<organism evidence="2 3">
    <name type="scientific">Lentinus tigrinus ALCF2SS1-6</name>
    <dbReference type="NCBI Taxonomy" id="1328759"/>
    <lineage>
        <taxon>Eukaryota</taxon>
        <taxon>Fungi</taxon>
        <taxon>Dikarya</taxon>
        <taxon>Basidiomycota</taxon>
        <taxon>Agaricomycotina</taxon>
        <taxon>Agaricomycetes</taxon>
        <taxon>Polyporales</taxon>
        <taxon>Polyporaceae</taxon>
        <taxon>Lentinus</taxon>
    </lineage>
</organism>
<dbReference type="AlphaFoldDB" id="A0A5C2S445"/>
<feature type="compositionally biased region" description="Low complexity" evidence="1">
    <location>
        <begin position="1"/>
        <end position="27"/>
    </location>
</feature>
<feature type="region of interest" description="Disordered" evidence="1">
    <location>
        <begin position="1"/>
        <end position="43"/>
    </location>
</feature>
<accession>A0A5C2S445</accession>
<evidence type="ECO:0000256" key="1">
    <source>
        <dbReference type="SAM" id="MobiDB-lite"/>
    </source>
</evidence>
<feature type="compositionally biased region" description="Polar residues" evidence="1">
    <location>
        <begin position="28"/>
        <end position="42"/>
    </location>
</feature>
<sequence length="88" mass="9632">MSTISPPWVPSSSSTTPRPPSRSFVSTYTNGNGSDDWSTLTPSARDPRSWGGWELVAFKNAHDSDRAGKYVPVSSQVVFTDLENIEVE</sequence>
<dbReference type="OrthoDB" id="2822793at2759"/>
<dbReference type="Proteomes" id="UP000313359">
    <property type="component" value="Unassembled WGS sequence"/>
</dbReference>